<dbReference type="AlphaFoldDB" id="A0A1B1CIG1"/>
<geneLocation type="plasmid" evidence="1 2">
    <name>unnamed1</name>
</geneLocation>
<name>A0A1B1CIG1_RHILE</name>
<protein>
    <submittedName>
        <fullName evidence="1">Uncharacterized protein</fullName>
    </submittedName>
</protein>
<keyword evidence="1" id="KW-0614">Plasmid</keyword>
<proteinExistence type="predicted"/>
<organism evidence="1 2">
    <name type="scientific">Rhizobium leguminosarum</name>
    <dbReference type="NCBI Taxonomy" id="384"/>
    <lineage>
        <taxon>Bacteria</taxon>
        <taxon>Pseudomonadati</taxon>
        <taxon>Pseudomonadota</taxon>
        <taxon>Alphaproteobacteria</taxon>
        <taxon>Hyphomicrobiales</taxon>
        <taxon>Rhizobiaceae</taxon>
        <taxon>Rhizobium/Agrobacterium group</taxon>
        <taxon>Rhizobium</taxon>
    </lineage>
</organism>
<evidence type="ECO:0000313" key="1">
    <source>
        <dbReference type="EMBL" id="ANP89544.1"/>
    </source>
</evidence>
<evidence type="ECO:0000313" key="2">
    <source>
        <dbReference type="Proteomes" id="UP000092691"/>
    </source>
</evidence>
<gene>
    <name evidence="1" type="ORF">BA011_27740</name>
</gene>
<sequence>MWQAHVRASKYAGHLPRYRLARAASGSFHSNLISLVLKSEWSHGAKWSAEIITRAPPAPIVWAWAAEIDIAKAMDASVAVFMNSPAQFGYERVISNFG</sequence>
<dbReference type="Proteomes" id="UP000092691">
    <property type="component" value="Plasmid unnamed1"/>
</dbReference>
<accession>A0A1B1CIG1</accession>
<reference evidence="1 2" key="1">
    <citation type="submission" date="2016-06" db="EMBL/GenBank/DDBJ databases">
        <title>Microsymbionts genomes from the relict species Vavilovia formosa.</title>
        <authorList>
            <person name="Chirak E."/>
            <person name="Kimeklis A."/>
            <person name="Andronov E."/>
        </authorList>
    </citation>
    <scope>NUCLEOTIDE SEQUENCE [LARGE SCALE GENOMIC DNA]</scope>
    <source>
        <strain evidence="1 2">Vaf10</strain>
        <plasmid evidence="2">Plasmid unnamed1</plasmid>
    </source>
</reference>
<dbReference type="EMBL" id="CP016287">
    <property type="protein sequence ID" value="ANP89544.1"/>
    <property type="molecule type" value="Genomic_DNA"/>
</dbReference>